<dbReference type="GeneID" id="101017619"/>
<dbReference type="InterPro" id="IPR000421">
    <property type="entry name" value="FA58C"/>
</dbReference>
<dbReference type="KEGG" id="panu:101017619"/>
<dbReference type="CTD" id="4240"/>
<keyword evidence="5 12" id="KW-0732">Signal</keyword>
<evidence type="ECO:0000256" key="1">
    <source>
        <dbReference type="ARBA" id="ARBA00004184"/>
    </source>
</evidence>
<dbReference type="PROSITE" id="PS01286">
    <property type="entry name" value="FA58C_2"/>
    <property type="match status" value="2"/>
</dbReference>
<dbReference type="InterPro" id="IPR008979">
    <property type="entry name" value="Galactose-bd-like_sf"/>
</dbReference>
<dbReference type="GO" id="GO:0009897">
    <property type="term" value="C:external side of plasma membrane"/>
    <property type="evidence" value="ECO:0007669"/>
    <property type="project" value="Ensembl"/>
</dbReference>
<dbReference type="AlphaFoldDB" id="A0A096NN57"/>
<gene>
    <name evidence="15" type="primary">MFGE8</name>
</gene>
<feature type="signal peptide" evidence="12">
    <location>
        <begin position="1"/>
        <end position="23"/>
    </location>
</feature>
<dbReference type="InterPro" id="IPR050633">
    <property type="entry name" value="Neuropilin_MCO_CoagFactor"/>
</dbReference>
<dbReference type="GO" id="GO:0012505">
    <property type="term" value="C:endomembrane system"/>
    <property type="evidence" value="ECO:0007669"/>
    <property type="project" value="UniProtKB-SubCell"/>
</dbReference>
<dbReference type="SUPFAM" id="SSF49785">
    <property type="entry name" value="Galactose-binding domain-like"/>
    <property type="match status" value="2"/>
</dbReference>
<keyword evidence="6" id="KW-0677">Repeat</keyword>
<keyword evidence="16" id="KW-1185">Reference proteome</keyword>
<dbReference type="FunFam" id="2.10.25.10:FF:000012">
    <property type="entry name" value="Delta-like protein"/>
    <property type="match status" value="1"/>
</dbReference>
<dbReference type="Bgee" id="ENSPANG00000026189">
    <property type="expression patterns" value="Expressed in aorta and 65 other cell types or tissues"/>
</dbReference>
<dbReference type="PANTHER" id="PTHR46806">
    <property type="entry name" value="F5/8 TYPE C DOMAIN-CONTAINING PROTEIN"/>
    <property type="match status" value="1"/>
</dbReference>
<evidence type="ECO:0000256" key="3">
    <source>
        <dbReference type="ARBA" id="ARBA00022525"/>
    </source>
</evidence>
<dbReference type="Gene3D" id="2.10.25.10">
    <property type="entry name" value="Laminin"/>
    <property type="match status" value="1"/>
</dbReference>
<dbReference type="GO" id="GO:0005615">
    <property type="term" value="C:extracellular space"/>
    <property type="evidence" value="ECO:0007669"/>
    <property type="project" value="Ensembl"/>
</dbReference>
<evidence type="ECO:0000256" key="4">
    <source>
        <dbReference type="ARBA" id="ARBA00022536"/>
    </source>
</evidence>
<dbReference type="PROSITE" id="PS50022">
    <property type="entry name" value="FA58C_3"/>
    <property type="match status" value="2"/>
</dbReference>
<feature type="domain" description="EGF-like" evidence="14">
    <location>
        <begin position="23"/>
        <end position="67"/>
    </location>
</feature>
<dbReference type="HOGENOM" id="CLU_030066_0_1_1"/>
<dbReference type="CDD" id="cd00057">
    <property type="entry name" value="FA58C"/>
    <property type="match status" value="2"/>
</dbReference>
<protein>
    <submittedName>
        <fullName evidence="15">Milk fat globule EGF and factor V/VIII domain containing</fullName>
    </submittedName>
</protein>
<comment type="caution">
    <text evidence="11">Lacks conserved residue(s) required for the propagation of feature annotation.</text>
</comment>
<dbReference type="GO" id="GO:0001786">
    <property type="term" value="F:phosphatidylserine binding"/>
    <property type="evidence" value="ECO:0007669"/>
    <property type="project" value="Ensembl"/>
</dbReference>
<name>A0A096NN57_PAPAN</name>
<evidence type="ECO:0000256" key="9">
    <source>
        <dbReference type="ARBA" id="ARBA00023157"/>
    </source>
</evidence>
<evidence type="ECO:0000256" key="8">
    <source>
        <dbReference type="ARBA" id="ARBA00023136"/>
    </source>
</evidence>
<feature type="chain" id="PRO_5001922990" evidence="12">
    <location>
        <begin position="24"/>
        <end position="387"/>
    </location>
</feature>
<reference evidence="15" key="3">
    <citation type="submission" date="2025-09" db="UniProtKB">
        <authorList>
            <consortium name="Ensembl"/>
        </authorList>
    </citation>
    <scope>IDENTIFICATION</scope>
</reference>
<dbReference type="PROSITE" id="PS00022">
    <property type="entry name" value="EGF_1"/>
    <property type="match status" value="1"/>
</dbReference>
<dbReference type="InterPro" id="IPR000742">
    <property type="entry name" value="EGF"/>
</dbReference>
<evidence type="ECO:0000256" key="5">
    <source>
        <dbReference type="ARBA" id="ARBA00022729"/>
    </source>
</evidence>
<accession>A0A096NN57</accession>
<organism evidence="15 16">
    <name type="scientific">Papio anubis</name>
    <name type="common">Olive baboon</name>
    <dbReference type="NCBI Taxonomy" id="9555"/>
    <lineage>
        <taxon>Eukaryota</taxon>
        <taxon>Metazoa</taxon>
        <taxon>Chordata</taxon>
        <taxon>Craniata</taxon>
        <taxon>Vertebrata</taxon>
        <taxon>Euteleostomi</taxon>
        <taxon>Mammalia</taxon>
        <taxon>Eutheria</taxon>
        <taxon>Euarchontoglires</taxon>
        <taxon>Primates</taxon>
        <taxon>Haplorrhini</taxon>
        <taxon>Catarrhini</taxon>
        <taxon>Cercopithecidae</taxon>
        <taxon>Cercopithecinae</taxon>
        <taxon>Papio</taxon>
    </lineage>
</organism>
<dbReference type="Ensembl" id="ENSPANT00000010452.3">
    <property type="protein sequence ID" value="ENSPANP00000014417.1"/>
    <property type="gene ID" value="ENSPANG00000026189.3"/>
</dbReference>
<dbReference type="PANTHER" id="PTHR46806:SF5">
    <property type="entry name" value="F5_8 TYPE C DOMAIN-CONTAINING PROTEIN"/>
    <property type="match status" value="1"/>
</dbReference>
<dbReference type="RefSeq" id="XP_003901404.1">
    <property type="nucleotide sequence ID" value="XM_003901355.3"/>
</dbReference>
<evidence type="ECO:0000256" key="7">
    <source>
        <dbReference type="ARBA" id="ARBA00022889"/>
    </source>
</evidence>
<dbReference type="SMART" id="SM00181">
    <property type="entry name" value="EGF"/>
    <property type="match status" value="1"/>
</dbReference>
<dbReference type="GO" id="GO:0043277">
    <property type="term" value="P:apoptotic cell clearance"/>
    <property type="evidence" value="ECO:0007669"/>
    <property type="project" value="Ensembl"/>
</dbReference>
<dbReference type="Pfam" id="PF00754">
    <property type="entry name" value="F5_F8_type_C"/>
    <property type="match status" value="2"/>
</dbReference>
<keyword evidence="10" id="KW-0325">Glycoprotein</keyword>
<dbReference type="STRING" id="9555.ENSPANP00000014417"/>
<dbReference type="Gene3D" id="2.60.120.260">
    <property type="entry name" value="Galactose-binding domain-like"/>
    <property type="match status" value="2"/>
</dbReference>
<evidence type="ECO:0000256" key="11">
    <source>
        <dbReference type="PROSITE-ProRule" id="PRU00076"/>
    </source>
</evidence>
<keyword evidence="3" id="KW-0964">Secreted</keyword>
<keyword evidence="4 11" id="KW-0245">EGF-like domain</keyword>
<reference evidence="15 16" key="1">
    <citation type="submission" date="2012-03" db="EMBL/GenBank/DDBJ databases">
        <title>Whole Genome Assembly of Papio anubis.</title>
        <authorList>
            <person name="Liu Y.L."/>
            <person name="Abraham K.A."/>
            <person name="Akbar H.A."/>
            <person name="Ali S.A."/>
            <person name="Anosike U.A."/>
            <person name="Aqrawi P.A."/>
            <person name="Arias F.A."/>
            <person name="Attaway T.A."/>
            <person name="Awwad R.A."/>
            <person name="Babu C.B."/>
            <person name="Bandaranaike D.B."/>
            <person name="Battles P.B."/>
            <person name="Bell A.B."/>
            <person name="Beltran B.B."/>
            <person name="Berhane-Mersha D.B."/>
            <person name="Bess C.B."/>
            <person name="Bickham C.B."/>
            <person name="Bolden T.B."/>
            <person name="Carter K.C."/>
            <person name="Chau D.C."/>
            <person name="Chavez A.C."/>
            <person name="Clerc-Blankenburg K.C."/>
            <person name="Coyle M.C."/>
            <person name="Dao M.D."/>
            <person name="Davila M.L.D."/>
            <person name="Davy-Carroll L.D."/>
            <person name="Denson S.D."/>
            <person name="Dinh H.D."/>
            <person name="Fernandez S.F."/>
            <person name="Fernando P.F."/>
            <person name="Forbes L.F."/>
            <person name="Francis C.F."/>
            <person name="Francisco L.F."/>
            <person name="Fu Q.F."/>
            <person name="Garcia-Iii R.G."/>
            <person name="Garrett T.G."/>
            <person name="Gross S.G."/>
            <person name="Gubbala S.G."/>
            <person name="Hirani K.H."/>
            <person name="Hogues M.H."/>
            <person name="Hollins B.H."/>
            <person name="Jackson L.J."/>
            <person name="Javaid M.J."/>
            <person name="Jhangiani S.J."/>
            <person name="Johnson A.J."/>
            <person name="Johnson B.J."/>
            <person name="Jones J.J."/>
            <person name="Joshi V.J."/>
            <person name="Kalu J.K."/>
            <person name="Khan N.K."/>
            <person name="Korchina V.K."/>
            <person name="Kovar C.K."/>
            <person name="Lago L.L."/>
            <person name="Lara F.L."/>
            <person name="Le T.-K.L."/>
            <person name="Lee S.L."/>
            <person name="Legall-Iii F.L."/>
            <person name="Lemon S.L."/>
            <person name="Liu J.L."/>
            <person name="Liu Y.-S.L."/>
            <person name="Liyanage D.L."/>
            <person name="Lopez J.L."/>
            <person name="Lorensuhewa L.L."/>
            <person name="Mata R.M."/>
            <person name="Mathew T.M."/>
            <person name="Mercado C.M."/>
            <person name="Mercado I.M."/>
            <person name="Morales K.M."/>
            <person name="Morgan M.M."/>
            <person name="Munidasa M.M."/>
            <person name="Ngo D.N."/>
            <person name="Nguyen L.N."/>
            <person name="Nguyen T.N."/>
            <person name="Nguyen N.N."/>
            <person name="Obregon M.O."/>
            <person name="Okwuonu G.O."/>
            <person name="Ongeri F.O."/>
            <person name="Onwere C.O."/>
            <person name="Osifeso I.O."/>
            <person name="Parra A.P."/>
            <person name="Patil S.P."/>
            <person name="Perez A.P."/>
            <person name="Perez Y.P."/>
            <person name="Pham C.P."/>
            <person name="Pu L.-L.P."/>
            <person name="Puazo M.P."/>
            <person name="Quiroz J.Q."/>
            <person name="Rouhana J.R."/>
            <person name="Ruiz M.R."/>
            <person name="Ruiz S.-J.R."/>
            <person name="Saada N.S."/>
            <person name="Santibanez J.S."/>
            <person name="Scheel M.S."/>
            <person name="Schneider B.S."/>
            <person name="Simmons D.S."/>
            <person name="Sisson I.S."/>
            <person name="Tang L.-Y.T."/>
            <person name="Thornton R.T."/>
            <person name="Tisius J.T."/>
            <person name="Toledanes G.T."/>
            <person name="Trejos Z.T."/>
            <person name="Usmani K.U."/>
            <person name="Varghese R.V."/>
            <person name="Vattathil S.V."/>
            <person name="Vee V.V."/>
            <person name="Walker D.W."/>
            <person name="Weissenberger G.W."/>
            <person name="White C.W."/>
            <person name="Williams A.W."/>
            <person name="Woodworth J.W."/>
            <person name="Wright R.W."/>
            <person name="Zhu Y.Z."/>
            <person name="Han Y.H."/>
            <person name="Newsham I.N."/>
            <person name="Nazareth L.N."/>
            <person name="Worley K.W."/>
            <person name="Muzny D.M."/>
            <person name="Rogers J.R."/>
            <person name="Gibbs R.G."/>
        </authorList>
    </citation>
    <scope>NUCLEOTIDE SEQUENCE [LARGE SCALE GENOMIC DNA]</scope>
</reference>
<dbReference type="SUPFAM" id="SSF57196">
    <property type="entry name" value="EGF/Laminin"/>
    <property type="match status" value="1"/>
</dbReference>
<dbReference type="Proteomes" id="UP000028761">
    <property type="component" value="Chromosome 7"/>
</dbReference>
<keyword evidence="9 11" id="KW-1015">Disulfide bond</keyword>
<dbReference type="PROSITE" id="PS01285">
    <property type="entry name" value="FA58C_1"/>
    <property type="match status" value="2"/>
</dbReference>
<dbReference type="GO" id="GO:0007155">
    <property type="term" value="P:cell adhesion"/>
    <property type="evidence" value="ECO:0007669"/>
    <property type="project" value="UniProtKB-KW"/>
</dbReference>
<evidence type="ECO:0000256" key="12">
    <source>
        <dbReference type="SAM" id="SignalP"/>
    </source>
</evidence>
<dbReference type="GeneTree" id="ENSGT00940000156049"/>
<dbReference type="eggNOG" id="ENOG502QVK3">
    <property type="taxonomic scope" value="Eukaryota"/>
</dbReference>
<evidence type="ECO:0000256" key="10">
    <source>
        <dbReference type="ARBA" id="ARBA00023180"/>
    </source>
</evidence>
<dbReference type="PROSITE" id="PS50026">
    <property type="entry name" value="EGF_3"/>
    <property type="match status" value="1"/>
</dbReference>
<dbReference type="Pfam" id="PF00008">
    <property type="entry name" value="EGF"/>
    <property type="match status" value="1"/>
</dbReference>
<dbReference type="FunFam" id="2.60.120.260:FF:000002">
    <property type="entry name" value="Coagulation factor VIII"/>
    <property type="match status" value="2"/>
</dbReference>
<evidence type="ECO:0000313" key="15">
    <source>
        <dbReference type="Ensembl" id="ENSPANP00000014417.1"/>
    </source>
</evidence>
<evidence type="ECO:0000313" key="16">
    <source>
        <dbReference type="Proteomes" id="UP000028761"/>
    </source>
</evidence>
<sequence length="387" mass="43236">MPRPCLLAALCGALLCAPSLLVALDICSKNPCHNGGLCKEISQEVRGDVFPSYTCTCLEGYAGSHCEMKCIEPLGMENGNIANSQITASSVRVTFLGLQHWVPELARLNRAGMVNAWTPSSNDDNPWIQVNLLRRMWVTGVVTQGASRLASHEYLKAFKVAYSLNGHEFNFIHDVNEKHKEFAGNWNKNAVHVNLFETPVEAQYVRLYPTSCHTACTLRFELLGCELDGCFNPLGLKNNSIPDKQITASSSYKTWGLHLFSWNPSYARLDKQGNFNAWVAGSYSNDQWLQVDLGSLKEVTGIITQGARNFGSVQFVASYKVAYSNDSVNWTEYQDPRTGSSKIFPGNWDNHSHKKNLFETPILARYVRVLPVAWHNRIALRLELLGC</sequence>
<dbReference type="OrthoDB" id="2121828at2759"/>
<evidence type="ECO:0000256" key="2">
    <source>
        <dbReference type="ARBA" id="ARBA00004613"/>
    </source>
</evidence>
<comment type="subcellular location">
    <subcellularLocation>
        <location evidence="1">Endomembrane system</location>
        <topology evidence="1">Peripheral membrane protein</topology>
    </subcellularLocation>
    <subcellularLocation>
        <location evidence="2">Secreted</location>
    </subcellularLocation>
</comment>
<dbReference type="ExpressionAtlas" id="A0A096NN57">
    <property type="expression patterns" value="baseline"/>
</dbReference>
<dbReference type="OMA" id="NPCYHNA"/>
<keyword evidence="8" id="KW-0472">Membrane</keyword>
<reference evidence="15" key="2">
    <citation type="submission" date="2025-08" db="UniProtKB">
        <authorList>
            <consortium name="Ensembl"/>
        </authorList>
    </citation>
    <scope>IDENTIFICATION</scope>
</reference>
<dbReference type="CDD" id="cd00054">
    <property type="entry name" value="EGF_CA"/>
    <property type="match status" value="1"/>
</dbReference>
<keyword evidence="7" id="KW-0130">Cell adhesion</keyword>
<feature type="disulfide bond" evidence="11">
    <location>
        <begin position="57"/>
        <end position="66"/>
    </location>
</feature>
<evidence type="ECO:0000259" key="14">
    <source>
        <dbReference type="PROSITE" id="PS50026"/>
    </source>
</evidence>
<evidence type="ECO:0000256" key="6">
    <source>
        <dbReference type="ARBA" id="ARBA00022737"/>
    </source>
</evidence>
<dbReference type="GO" id="GO:0005178">
    <property type="term" value="F:integrin binding"/>
    <property type="evidence" value="ECO:0007669"/>
    <property type="project" value="Ensembl"/>
</dbReference>
<feature type="domain" description="F5/8 type C" evidence="13">
    <location>
        <begin position="70"/>
        <end position="225"/>
    </location>
</feature>
<proteinExistence type="predicted"/>
<dbReference type="GO" id="GO:0038023">
    <property type="term" value="F:signaling receptor activity"/>
    <property type="evidence" value="ECO:0007669"/>
    <property type="project" value="TreeGrafter"/>
</dbReference>
<evidence type="ECO:0000259" key="13">
    <source>
        <dbReference type="PROSITE" id="PS50022"/>
    </source>
</evidence>
<dbReference type="SMART" id="SM00231">
    <property type="entry name" value="FA58C"/>
    <property type="match status" value="2"/>
</dbReference>
<feature type="domain" description="F5/8 type C" evidence="13">
    <location>
        <begin position="230"/>
        <end position="387"/>
    </location>
</feature>